<comment type="subunit">
    <text evidence="4 15 17">Homodimer.</text>
</comment>
<dbReference type="RefSeq" id="WP_012937864.1">
    <property type="nucleotide sequence ID" value="NC_013740.1"/>
</dbReference>
<evidence type="ECO:0000256" key="16">
    <source>
        <dbReference type="PIRSR" id="PIRSR000386-1"/>
    </source>
</evidence>
<evidence type="ECO:0000256" key="14">
    <source>
        <dbReference type="ARBA" id="ARBA00047783"/>
    </source>
</evidence>
<evidence type="ECO:0000259" key="18">
    <source>
        <dbReference type="Pfam" id="PF01746"/>
    </source>
</evidence>
<dbReference type="KEGG" id="afn:Acfer_0471"/>
<comment type="catalytic activity">
    <reaction evidence="14 15 17">
        <text>guanosine(37) in tRNA + S-adenosyl-L-methionine = N(1)-methylguanosine(37) in tRNA + S-adenosyl-L-homocysteine + H(+)</text>
        <dbReference type="Rhea" id="RHEA:36899"/>
        <dbReference type="Rhea" id="RHEA-COMP:10145"/>
        <dbReference type="Rhea" id="RHEA-COMP:10147"/>
        <dbReference type="ChEBI" id="CHEBI:15378"/>
        <dbReference type="ChEBI" id="CHEBI:57856"/>
        <dbReference type="ChEBI" id="CHEBI:59789"/>
        <dbReference type="ChEBI" id="CHEBI:73542"/>
        <dbReference type="ChEBI" id="CHEBI:74269"/>
        <dbReference type="EC" id="2.1.1.228"/>
    </reaction>
</comment>
<evidence type="ECO:0000256" key="5">
    <source>
        <dbReference type="ARBA" id="ARBA00012807"/>
    </source>
</evidence>
<evidence type="ECO:0000313" key="20">
    <source>
        <dbReference type="Proteomes" id="UP000001902"/>
    </source>
</evidence>
<evidence type="ECO:0000256" key="17">
    <source>
        <dbReference type="RuleBase" id="RU003464"/>
    </source>
</evidence>
<dbReference type="GO" id="GO:0052906">
    <property type="term" value="F:tRNA (guanine(37)-N1)-methyltransferase activity"/>
    <property type="evidence" value="ECO:0007669"/>
    <property type="project" value="UniProtKB-UniRule"/>
</dbReference>
<dbReference type="EC" id="2.1.1.228" evidence="5 15"/>
<dbReference type="InterPro" id="IPR002649">
    <property type="entry name" value="tRNA_m1G_MeTrfase_TrmD"/>
</dbReference>
<evidence type="ECO:0000256" key="15">
    <source>
        <dbReference type="HAMAP-Rule" id="MF_00605"/>
    </source>
</evidence>
<dbReference type="EMBL" id="CP001859">
    <property type="protein sequence ID" value="ADB46874.1"/>
    <property type="molecule type" value="Genomic_DNA"/>
</dbReference>
<accession>D2RIH2</accession>
<comment type="function">
    <text evidence="1 15 17">Specifically methylates guanosine-37 in various tRNAs.</text>
</comment>
<dbReference type="PANTHER" id="PTHR46417:SF1">
    <property type="entry name" value="TRNA (GUANINE-N(1)-)-METHYLTRANSFERASE"/>
    <property type="match status" value="1"/>
</dbReference>
<dbReference type="Gene3D" id="1.10.1270.20">
    <property type="entry name" value="tRNA(m1g37)methyltransferase, domain 2"/>
    <property type="match status" value="1"/>
</dbReference>
<evidence type="ECO:0000256" key="6">
    <source>
        <dbReference type="ARBA" id="ARBA00014679"/>
    </source>
</evidence>
<dbReference type="SUPFAM" id="SSF75217">
    <property type="entry name" value="alpha/beta knot"/>
    <property type="match status" value="1"/>
</dbReference>
<reference evidence="19 20" key="1">
    <citation type="journal article" date="2010" name="Stand. Genomic Sci.">
        <title>Complete genome sequence of Acidaminococcus fermentans type strain (VR4).</title>
        <authorList>
            <person name="Chang Y.J."/>
            <person name="Pukall R."/>
            <person name="Saunders E."/>
            <person name="Lapidus A."/>
            <person name="Copeland A."/>
            <person name="Nolan M."/>
            <person name="Glavina Del Rio T."/>
            <person name="Lucas S."/>
            <person name="Chen F."/>
            <person name="Tice H."/>
            <person name="Cheng J.F."/>
            <person name="Han C."/>
            <person name="Detter J.C."/>
            <person name="Bruce D."/>
            <person name="Goodwin L."/>
            <person name="Pitluck S."/>
            <person name="Mikhailova N."/>
            <person name="Liolios K."/>
            <person name="Pati A."/>
            <person name="Ivanova N."/>
            <person name="Mavromatis K."/>
            <person name="Chen A."/>
            <person name="Palaniappan K."/>
            <person name="Land M."/>
            <person name="Hauser L."/>
            <person name="Jeffries C.D."/>
            <person name="Brettin T."/>
            <person name="Rohde M."/>
            <person name="Goker M."/>
            <person name="Bristow J."/>
            <person name="Eisen J.A."/>
            <person name="Markowitz V."/>
            <person name="Hugenholtz P."/>
            <person name="Kyrpides N.C."/>
            <person name="Klenk H.P."/>
        </authorList>
    </citation>
    <scope>NUCLEOTIDE SEQUENCE [LARGE SCALE GENOMIC DNA]</scope>
    <source>
        <strain evidence="20">ATCC 25085 / DSM 20731 / CCUG 9996 / CIP 106432 / VR4</strain>
    </source>
</reference>
<keyword evidence="10 15" id="KW-0949">S-adenosyl-L-methionine</keyword>
<evidence type="ECO:0000256" key="2">
    <source>
        <dbReference type="ARBA" id="ARBA00004496"/>
    </source>
</evidence>
<evidence type="ECO:0000256" key="8">
    <source>
        <dbReference type="ARBA" id="ARBA00022603"/>
    </source>
</evidence>
<evidence type="ECO:0000256" key="9">
    <source>
        <dbReference type="ARBA" id="ARBA00022679"/>
    </source>
</evidence>
<dbReference type="AlphaFoldDB" id="D2RIH2"/>
<evidence type="ECO:0000256" key="11">
    <source>
        <dbReference type="ARBA" id="ARBA00022694"/>
    </source>
</evidence>
<sequence length="253" mass="28276">MKFVFVTLFPEMIRSACEWSILGRAAREGLLSVECVDPRYYATDRHRSVDDTTCGGGAGMVLKPQTFLAALDRARELAPGALVAAMTPVGESLGQERVCDLAGSGRDLILLCGHYEGFDERILEEADLRLSIGDFVLTGGELPALCVMDAVARFIPGVLGKQVSAEEDSFHHSLLEYPQYTRPVAYRGKSVPELLLSGDHAKIGQWRRKESLRATCRYRPELLRSMQWQKGDGKLFLAMKEEEKEKSQRHRED</sequence>
<evidence type="ECO:0000256" key="12">
    <source>
        <dbReference type="ARBA" id="ARBA00029736"/>
    </source>
</evidence>
<comment type="subcellular location">
    <subcellularLocation>
        <location evidence="2 15 17">Cytoplasm</location>
    </subcellularLocation>
</comment>
<evidence type="ECO:0000256" key="7">
    <source>
        <dbReference type="ARBA" id="ARBA00022490"/>
    </source>
</evidence>
<keyword evidence="8 15" id="KW-0489">Methyltransferase</keyword>
<dbReference type="GO" id="GO:0002939">
    <property type="term" value="P:tRNA N1-guanine methylation"/>
    <property type="evidence" value="ECO:0007669"/>
    <property type="project" value="TreeGrafter"/>
</dbReference>
<dbReference type="InterPro" id="IPR029028">
    <property type="entry name" value="Alpha/beta_knot_MTases"/>
</dbReference>
<comment type="similarity">
    <text evidence="3 15 17">Belongs to the RNA methyltransferase TrmD family.</text>
</comment>
<dbReference type="NCBIfam" id="TIGR00088">
    <property type="entry name" value="trmD"/>
    <property type="match status" value="1"/>
</dbReference>
<keyword evidence="7 15" id="KW-0963">Cytoplasm</keyword>
<dbReference type="PANTHER" id="PTHR46417">
    <property type="entry name" value="TRNA (GUANINE-N(1)-)-METHYLTRANSFERASE"/>
    <property type="match status" value="1"/>
</dbReference>
<feature type="binding site" evidence="15 16">
    <location>
        <begin position="132"/>
        <end position="137"/>
    </location>
    <ligand>
        <name>S-adenosyl-L-methionine</name>
        <dbReference type="ChEBI" id="CHEBI:59789"/>
    </ligand>
</feature>
<dbReference type="GeneID" id="78334228"/>
<dbReference type="HAMAP" id="MF_00605">
    <property type="entry name" value="TrmD"/>
    <property type="match status" value="1"/>
</dbReference>
<dbReference type="NCBIfam" id="NF000648">
    <property type="entry name" value="PRK00026.1"/>
    <property type="match status" value="1"/>
</dbReference>
<keyword evidence="20" id="KW-1185">Reference proteome</keyword>
<protein>
    <recommendedName>
        <fullName evidence="6 15">tRNA (guanine-N(1)-)-methyltransferase</fullName>
        <ecNumber evidence="5 15">2.1.1.228</ecNumber>
    </recommendedName>
    <alternativeName>
        <fullName evidence="12 15">M1G-methyltransferase</fullName>
    </alternativeName>
    <alternativeName>
        <fullName evidence="13 15">tRNA [GM37] methyltransferase</fullName>
    </alternativeName>
</protein>
<keyword evidence="11 15" id="KW-0819">tRNA processing</keyword>
<dbReference type="InterPro" id="IPR016009">
    <property type="entry name" value="tRNA_MeTrfase_TRMD/TRM10"/>
</dbReference>
<evidence type="ECO:0000256" key="13">
    <source>
        <dbReference type="ARBA" id="ARBA00033392"/>
    </source>
</evidence>
<dbReference type="OrthoDB" id="9807416at2"/>
<dbReference type="PIRSF" id="PIRSF000386">
    <property type="entry name" value="tRNA_mtase"/>
    <property type="match status" value="1"/>
</dbReference>
<dbReference type="Gene3D" id="3.40.1280.10">
    <property type="match status" value="1"/>
</dbReference>
<dbReference type="CDD" id="cd18080">
    <property type="entry name" value="TrmD-like"/>
    <property type="match status" value="1"/>
</dbReference>
<dbReference type="Proteomes" id="UP000001902">
    <property type="component" value="Chromosome"/>
</dbReference>
<dbReference type="InterPro" id="IPR023148">
    <property type="entry name" value="tRNA_m1G_MeTrfase_C_sf"/>
</dbReference>
<evidence type="ECO:0000256" key="4">
    <source>
        <dbReference type="ARBA" id="ARBA00011738"/>
    </source>
</evidence>
<keyword evidence="9 15" id="KW-0808">Transferase</keyword>
<organism evidence="19 20">
    <name type="scientific">Acidaminococcus fermentans (strain ATCC 25085 / DSM 20731 / CCUG 9996 / CIP 106432 / VR4)</name>
    <dbReference type="NCBI Taxonomy" id="591001"/>
    <lineage>
        <taxon>Bacteria</taxon>
        <taxon>Bacillati</taxon>
        <taxon>Bacillota</taxon>
        <taxon>Negativicutes</taxon>
        <taxon>Acidaminococcales</taxon>
        <taxon>Acidaminococcaceae</taxon>
        <taxon>Acidaminococcus</taxon>
    </lineage>
</organism>
<evidence type="ECO:0000313" key="19">
    <source>
        <dbReference type="EMBL" id="ADB46874.1"/>
    </source>
</evidence>
<dbReference type="STRING" id="591001.Acfer_0471"/>
<dbReference type="Pfam" id="PF01746">
    <property type="entry name" value="tRNA_m1G_MT"/>
    <property type="match status" value="1"/>
</dbReference>
<gene>
    <name evidence="15" type="primary">trmD</name>
    <name evidence="19" type="ordered locus">Acfer_0471</name>
</gene>
<dbReference type="FunFam" id="1.10.1270.20:FF:000001">
    <property type="entry name" value="tRNA (guanine-N(1)-)-methyltransferase"/>
    <property type="match status" value="1"/>
</dbReference>
<dbReference type="HOGENOM" id="CLU_047363_0_1_9"/>
<feature type="domain" description="tRNA methyltransferase TRMD/TRM10-type" evidence="18">
    <location>
        <begin position="1"/>
        <end position="224"/>
    </location>
</feature>
<evidence type="ECO:0000256" key="1">
    <source>
        <dbReference type="ARBA" id="ARBA00002634"/>
    </source>
</evidence>
<name>D2RIH2_ACIFV</name>
<dbReference type="InterPro" id="IPR029026">
    <property type="entry name" value="tRNA_m1G_MTases_N"/>
</dbReference>
<dbReference type="eggNOG" id="COG0336">
    <property type="taxonomic scope" value="Bacteria"/>
</dbReference>
<proteinExistence type="inferred from homology"/>
<feature type="binding site" evidence="15 16">
    <location>
        <position position="113"/>
    </location>
    <ligand>
        <name>S-adenosyl-L-methionine</name>
        <dbReference type="ChEBI" id="CHEBI:59789"/>
    </ligand>
</feature>
<evidence type="ECO:0000256" key="10">
    <source>
        <dbReference type="ARBA" id="ARBA00022691"/>
    </source>
</evidence>
<evidence type="ECO:0000256" key="3">
    <source>
        <dbReference type="ARBA" id="ARBA00007630"/>
    </source>
</evidence>
<dbReference type="GO" id="GO:0005829">
    <property type="term" value="C:cytosol"/>
    <property type="evidence" value="ECO:0007669"/>
    <property type="project" value="TreeGrafter"/>
</dbReference>